<comment type="caution">
    <text evidence="1">The sequence shown here is derived from an EMBL/GenBank/DDBJ whole genome shotgun (WGS) entry which is preliminary data.</text>
</comment>
<reference evidence="1 2" key="1">
    <citation type="submission" date="2019-02" db="EMBL/GenBank/DDBJ databases">
        <title>Deep-cultivation of Planctomycetes and their phenomic and genomic characterization uncovers novel biology.</title>
        <authorList>
            <person name="Wiegand S."/>
            <person name="Jogler M."/>
            <person name="Boedeker C."/>
            <person name="Pinto D."/>
            <person name="Vollmers J."/>
            <person name="Rivas-Marin E."/>
            <person name="Kohn T."/>
            <person name="Peeters S.H."/>
            <person name="Heuer A."/>
            <person name="Rast P."/>
            <person name="Oberbeckmann S."/>
            <person name="Bunk B."/>
            <person name="Jeske O."/>
            <person name="Meyerdierks A."/>
            <person name="Storesund J.E."/>
            <person name="Kallscheuer N."/>
            <person name="Luecker S."/>
            <person name="Lage O.M."/>
            <person name="Pohl T."/>
            <person name="Merkel B.J."/>
            <person name="Hornburger P."/>
            <person name="Mueller R.-W."/>
            <person name="Bruemmer F."/>
            <person name="Labrenz M."/>
            <person name="Spormann A.M."/>
            <person name="Op Den Camp H."/>
            <person name="Overmann J."/>
            <person name="Amann R."/>
            <person name="Jetten M.S.M."/>
            <person name="Mascher T."/>
            <person name="Medema M.H."/>
            <person name="Devos D.P."/>
            <person name="Kaster A.-K."/>
            <person name="Ovreas L."/>
            <person name="Rohde M."/>
            <person name="Galperin M.Y."/>
            <person name="Jogler C."/>
        </authorList>
    </citation>
    <scope>NUCLEOTIDE SEQUENCE [LARGE SCALE GENOMIC DNA]</scope>
    <source>
        <strain evidence="1 2">Pla100</strain>
    </source>
</reference>
<accession>A0A5C5ZVY3</accession>
<organism evidence="1 2">
    <name type="scientific">Neorhodopirellula pilleata</name>
    <dbReference type="NCBI Taxonomy" id="2714738"/>
    <lineage>
        <taxon>Bacteria</taxon>
        <taxon>Pseudomonadati</taxon>
        <taxon>Planctomycetota</taxon>
        <taxon>Planctomycetia</taxon>
        <taxon>Pirellulales</taxon>
        <taxon>Pirellulaceae</taxon>
        <taxon>Neorhodopirellula</taxon>
    </lineage>
</organism>
<evidence type="ECO:0000313" key="1">
    <source>
        <dbReference type="EMBL" id="TWT91177.1"/>
    </source>
</evidence>
<evidence type="ECO:0000313" key="2">
    <source>
        <dbReference type="Proteomes" id="UP000316213"/>
    </source>
</evidence>
<gene>
    <name evidence="1" type="ORF">Pla100_53510</name>
</gene>
<keyword evidence="2" id="KW-1185">Reference proteome</keyword>
<dbReference type="Proteomes" id="UP000316213">
    <property type="component" value="Unassembled WGS sequence"/>
</dbReference>
<protein>
    <submittedName>
        <fullName evidence="1">Uncharacterized protein</fullName>
    </submittedName>
</protein>
<dbReference type="EMBL" id="SJPM01000016">
    <property type="protein sequence ID" value="TWT91177.1"/>
    <property type="molecule type" value="Genomic_DNA"/>
</dbReference>
<name>A0A5C5ZVY3_9BACT</name>
<dbReference type="AlphaFoldDB" id="A0A5C5ZVY3"/>
<proteinExistence type="predicted"/>
<sequence length="127" mass="14441">MPDDSVAVEFLGGPLDGMMEPVTGAPAEWISCVIEVGVVARKLSFWRRLWRDVLGRKECAITPIRAAIYRRDRRRGNRISYFHHSYAVFDSAKLNTLETSYDRRDIVPSARIVRLDQQPLHRSGGIG</sequence>